<dbReference type="Proteomes" id="UP000194139">
    <property type="component" value="Chromosome"/>
</dbReference>
<evidence type="ECO:0000313" key="2">
    <source>
        <dbReference type="Proteomes" id="UP000194139"/>
    </source>
</evidence>
<dbReference type="RefSeq" id="WP_086071793.1">
    <property type="nucleotide sequence ID" value="NZ_CP021109.1"/>
</dbReference>
<name>A0A1W6YXF7_9BORD</name>
<keyword evidence="2" id="KW-1185">Reference proteome</keyword>
<dbReference type="EMBL" id="CP021109">
    <property type="protein sequence ID" value="ARP85770.1"/>
    <property type="molecule type" value="Genomic_DNA"/>
</dbReference>
<dbReference type="AlphaFoldDB" id="A0A1W6YXF7"/>
<organism evidence="1 2">
    <name type="scientific">Bordetella genomosp. 9</name>
    <dbReference type="NCBI Taxonomy" id="1416803"/>
    <lineage>
        <taxon>Bacteria</taxon>
        <taxon>Pseudomonadati</taxon>
        <taxon>Pseudomonadota</taxon>
        <taxon>Betaproteobacteria</taxon>
        <taxon>Burkholderiales</taxon>
        <taxon>Alcaligenaceae</taxon>
        <taxon>Bordetella</taxon>
    </lineage>
</organism>
<reference evidence="1 2" key="1">
    <citation type="submission" date="2017-05" db="EMBL/GenBank/DDBJ databases">
        <title>Complete and WGS of Bordetella genogroups.</title>
        <authorList>
            <person name="Spilker T."/>
            <person name="LiPuma J."/>
        </authorList>
    </citation>
    <scope>NUCLEOTIDE SEQUENCE [LARGE SCALE GENOMIC DNA]</scope>
    <source>
        <strain evidence="1 2">AU17164</strain>
    </source>
</reference>
<protein>
    <submittedName>
        <fullName evidence="1">TerS protein</fullName>
    </submittedName>
</protein>
<gene>
    <name evidence="1" type="ORF">CAL13_05770</name>
</gene>
<sequence length="154" mass="16794">MKSTPRRKRSDSTAAAIEAAQAAALGPLQPPAHVTLRPQDWPFWNAVVTARARNTWTETDLAHAANLARCQADVERLQDEVFKEGDVIDGALNPKHKLIETLSRRAVSLARMLHVHAEAVVGRSRDAGNALALERAAAGQDHDDDLIPSLRTVQ</sequence>
<proteinExistence type="predicted"/>
<evidence type="ECO:0000313" key="1">
    <source>
        <dbReference type="EMBL" id="ARP85770.1"/>
    </source>
</evidence>
<accession>A0A1W6YXF7</accession>